<sequence>MEAEGLLDTWKIKPTQYLTVVAWVSLRDGRTFPVYFTDGTGDHRLKLTIVSVPTRTKHFLYLPDTTVSILASAAKCGVPSHAFKDFLLGHICLQKRLRKDTFFLGETRFTERSFQVNPPEPSDDIGGTPPSRRMMTDLGDVLRLLSDQRCYQERQIWSNQHLFDALLKGFEQLQLLASHFMQQEVLVSKLAKDVELWKAAAAERTHRTDQVLHQHQVQVGQLENFAKSMQNTVQALGNQVHDHAHMMKHMQEELESAWKVKQKTIEMEAERSRKEWQDFRMDNKRHFERIKDAFGLLNEAQSRTSKQVMNIAGEVGTLTRLKESVVHNGQVISEVRQAYVEILPKLQDMYVLERKREAIAAVHRLGCVDTPRM</sequence>
<evidence type="ECO:0000313" key="1">
    <source>
        <dbReference type="EMBL" id="ETV77510.1"/>
    </source>
</evidence>
<protein>
    <submittedName>
        <fullName evidence="1">Uncharacterized protein</fullName>
    </submittedName>
</protein>
<organism evidence="1">
    <name type="scientific">Aphanomyces astaci</name>
    <name type="common">Crayfish plague agent</name>
    <dbReference type="NCBI Taxonomy" id="112090"/>
    <lineage>
        <taxon>Eukaryota</taxon>
        <taxon>Sar</taxon>
        <taxon>Stramenopiles</taxon>
        <taxon>Oomycota</taxon>
        <taxon>Saprolegniomycetes</taxon>
        <taxon>Saprolegniales</taxon>
        <taxon>Verrucalvaceae</taxon>
        <taxon>Aphanomyces</taxon>
    </lineage>
</organism>
<dbReference type="RefSeq" id="XP_009832620.1">
    <property type="nucleotide sequence ID" value="XM_009834318.1"/>
</dbReference>
<accession>W4GCV9</accession>
<reference evidence="1" key="1">
    <citation type="submission" date="2013-12" db="EMBL/GenBank/DDBJ databases">
        <title>The Genome Sequence of Aphanomyces astaci APO3.</title>
        <authorList>
            <consortium name="The Broad Institute Genomics Platform"/>
            <person name="Russ C."/>
            <person name="Tyler B."/>
            <person name="van West P."/>
            <person name="Dieguez-Uribeondo J."/>
            <person name="Young S.K."/>
            <person name="Zeng Q."/>
            <person name="Gargeya S."/>
            <person name="Fitzgerald M."/>
            <person name="Abouelleil A."/>
            <person name="Alvarado L."/>
            <person name="Chapman S.B."/>
            <person name="Gainer-Dewar J."/>
            <person name="Goldberg J."/>
            <person name="Griggs A."/>
            <person name="Gujja S."/>
            <person name="Hansen M."/>
            <person name="Howarth C."/>
            <person name="Imamovic A."/>
            <person name="Ireland A."/>
            <person name="Larimer J."/>
            <person name="McCowan C."/>
            <person name="Murphy C."/>
            <person name="Pearson M."/>
            <person name="Poon T.W."/>
            <person name="Priest M."/>
            <person name="Roberts A."/>
            <person name="Saif S."/>
            <person name="Shea T."/>
            <person name="Sykes S."/>
            <person name="Wortman J."/>
            <person name="Nusbaum C."/>
            <person name="Birren B."/>
        </authorList>
    </citation>
    <scope>NUCLEOTIDE SEQUENCE [LARGE SCALE GENOMIC DNA]</scope>
    <source>
        <strain evidence="1">APO3</strain>
    </source>
</reference>
<dbReference type="AlphaFoldDB" id="W4GCV9"/>
<gene>
    <name evidence="1" type="ORF">H257_08449</name>
</gene>
<dbReference type="VEuPathDB" id="FungiDB:H257_08449"/>
<name>W4GCV9_APHAT</name>
<proteinExistence type="predicted"/>
<dbReference type="OrthoDB" id="77566at2759"/>
<dbReference type="GeneID" id="20810445"/>
<dbReference type="EMBL" id="KI913132">
    <property type="protein sequence ID" value="ETV77510.1"/>
    <property type="molecule type" value="Genomic_DNA"/>
</dbReference>